<dbReference type="GO" id="GO:0003676">
    <property type="term" value="F:nucleic acid binding"/>
    <property type="evidence" value="ECO:0007669"/>
    <property type="project" value="InterPro"/>
</dbReference>
<dbReference type="InterPro" id="IPR002121">
    <property type="entry name" value="HRDC_dom"/>
</dbReference>
<dbReference type="EMBL" id="VNJK01000001">
    <property type="protein sequence ID" value="TVX92134.1"/>
    <property type="molecule type" value="Genomic_DNA"/>
</dbReference>
<comment type="caution">
    <text evidence="2">The sequence shown here is derived from an EMBL/GenBank/DDBJ whole genome shotgun (WGS) entry which is preliminary data.</text>
</comment>
<dbReference type="Proteomes" id="UP000318102">
    <property type="component" value="Unassembled WGS sequence"/>
</dbReference>
<dbReference type="InterPro" id="IPR044876">
    <property type="entry name" value="HRDC_dom_sf"/>
</dbReference>
<dbReference type="SUPFAM" id="SSF47819">
    <property type="entry name" value="HRDC-like"/>
    <property type="match status" value="1"/>
</dbReference>
<name>A0A559IWX1_9BACL</name>
<dbReference type="InterPro" id="IPR010997">
    <property type="entry name" value="HRDC-like_sf"/>
</dbReference>
<dbReference type="AlphaFoldDB" id="A0A559IWX1"/>
<dbReference type="SMART" id="SM00341">
    <property type="entry name" value="HRDC"/>
    <property type="match status" value="1"/>
</dbReference>
<dbReference type="GO" id="GO:0000166">
    <property type="term" value="F:nucleotide binding"/>
    <property type="evidence" value="ECO:0007669"/>
    <property type="project" value="InterPro"/>
</dbReference>
<dbReference type="RefSeq" id="WP_144987304.1">
    <property type="nucleotide sequence ID" value="NZ_VNJK01000001.1"/>
</dbReference>
<dbReference type="OrthoDB" id="26793at2"/>
<dbReference type="PROSITE" id="PS50967">
    <property type="entry name" value="HRDC"/>
    <property type="match status" value="1"/>
</dbReference>
<keyword evidence="3" id="KW-1185">Reference proteome</keyword>
<dbReference type="Pfam" id="PF00570">
    <property type="entry name" value="HRDC"/>
    <property type="match status" value="1"/>
</dbReference>
<gene>
    <name evidence="2" type="ORF">FPZ44_03115</name>
</gene>
<evidence type="ECO:0000313" key="3">
    <source>
        <dbReference type="Proteomes" id="UP000318102"/>
    </source>
</evidence>
<accession>A0A559IWX1</accession>
<evidence type="ECO:0000313" key="2">
    <source>
        <dbReference type="EMBL" id="TVX92134.1"/>
    </source>
</evidence>
<reference evidence="2 3" key="1">
    <citation type="submission" date="2019-07" db="EMBL/GenBank/DDBJ databases">
        <authorList>
            <person name="Kim J."/>
        </authorList>
    </citation>
    <scope>NUCLEOTIDE SEQUENCE [LARGE SCALE GENOMIC DNA]</scope>
    <source>
        <strain evidence="2 3">N4</strain>
    </source>
</reference>
<dbReference type="Gene3D" id="1.10.150.80">
    <property type="entry name" value="HRDC domain"/>
    <property type="match status" value="1"/>
</dbReference>
<feature type="domain" description="HRDC" evidence="1">
    <location>
        <begin position="108"/>
        <end position="188"/>
    </location>
</feature>
<protein>
    <recommendedName>
        <fullName evidence="1">HRDC domain-containing protein</fullName>
    </recommendedName>
</protein>
<organism evidence="2 3">
    <name type="scientific">Paenibacillus agilis</name>
    <dbReference type="NCBI Taxonomy" id="3020863"/>
    <lineage>
        <taxon>Bacteria</taxon>
        <taxon>Bacillati</taxon>
        <taxon>Bacillota</taxon>
        <taxon>Bacilli</taxon>
        <taxon>Bacillales</taxon>
        <taxon>Paenibacillaceae</taxon>
        <taxon>Paenibacillus</taxon>
    </lineage>
</organism>
<evidence type="ECO:0000259" key="1">
    <source>
        <dbReference type="PROSITE" id="PS50967"/>
    </source>
</evidence>
<proteinExistence type="predicted"/>
<sequence>MIIVWMSRLEKTEVSGQVQSGLVTVGEEEGKWLVLWEQDGEWTHHTEDANSTWYEGEIWAEMCAALRRGVASLMRKGYQPTLGFTPDTQQHERRMKERNEWIHCFGDLNVDDELYHKLVQWRKEVASSIRRAPYWITTNRMLRLVSAFVPQTLEELKQLPGFGEAKVHAYGEAILAITAPVPRRTTFPLDWVSAAVGPAAFLQWVYQQEEQKMSGELNRLVDKRTLIEAVQLKLEPEVMMERLNVDRRELLVRIEALSEEGYDMMSYADHVLSEIDAETRSRIEDSLQEMGMDYLKPIYIQIFGQEALKEVSAVIQRRYEYIRLIRMQVRNLGRTEQGSTRQRHNSTKLRMDVEAKAV</sequence>